<dbReference type="GO" id="GO:0031012">
    <property type="term" value="C:extracellular matrix"/>
    <property type="evidence" value="ECO:0007669"/>
    <property type="project" value="TreeGrafter"/>
</dbReference>
<dbReference type="Pfam" id="PF23344">
    <property type="entry name" value="ZP-N"/>
    <property type="match status" value="1"/>
</dbReference>
<keyword evidence="9" id="KW-0812">Transmembrane</keyword>
<keyword evidence="18" id="KW-1185">Reference proteome</keyword>
<evidence type="ECO:0000256" key="3">
    <source>
        <dbReference type="ARBA" id="ARBA00006735"/>
    </source>
</evidence>
<dbReference type="GO" id="GO:0035803">
    <property type="term" value="P:egg coat formation"/>
    <property type="evidence" value="ECO:0007669"/>
    <property type="project" value="TreeGrafter"/>
</dbReference>
<evidence type="ECO:0000256" key="1">
    <source>
        <dbReference type="ARBA" id="ARBA00004251"/>
    </source>
</evidence>
<keyword evidence="8" id="KW-0165">Cleavage on pair of basic residues</keyword>
<keyword evidence="11" id="KW-1133">Transmembrane helix</keyword>
<keyword evidence="13" id="KW-1015">Disulfide bond</keyword>
<dbReference type="Gene3D" id="2.60.40.4100">
    <property type="entry name" value="Zona pellucida, ZP-C domain"/>
    <property type="match status" value="1"/>
</dbReference>
<evidence type="ECO:0000256" key="9">
    <source>
        <dbReference type="ARBA" id="ARBA00022692"/>
    </source>
</evidence>
<dbReference type="PROSITE" id="PS51034">
    <property type="entry name" value="ZP_2"/>
    <property type="match status" value="1"/>
</dbReference>
<evidence type="ECO:0000313" key="18">
    <source>
        <dbReference type="Proteomes" id="UP001108240"/>
    </source>
</evidence>
<dbReference type="GO" id="GO:2000344">
    <property type="term" value="P:positive regulation of acrosome reaction"/>
    <property type="evidence" value="ECO:0007669"/>
    <property type="project" value="TreeGrafter"/>
</dbReference>
<keyword evidence="6" id="KW-0964">Secreted</keyword>
<keyword evidence="10" id="KW-0732">Signal</keyword>
<dbReference type="InterPro" id="IPR001507">
    <property type="entry name" value="ZP_dom"/>
</dbReference>
<dbReference type="PANTHER" id="PTHR11576">
    <property type="entry name" value="ZONA PELLUCIDA SPERM-BINDING PROTEIN 3"/>
    <property type="match status" value="1"/>
</dbReference>
<dbReference type="GeneTree" id="ENSGT01030000234567"/>
<dbReference type="OMA" id="SACACCD"/>
<evidence type="ECO:0000256" key="10">
    <source>
        <dbReference type="ARBA" id="ARBA00022729"/>
    </source>
</evidence>
<keyword evidence="5" id="KW-1003">Cell membrane</keyword>
<keyword evidence="7" id="KW-0272">Extracellular matrix</keyword>
<evidence type="ECO:0000256" key="2">
    <source>
        <dbReference type="ARBA" id="ARBA00004498"/>
    </source>
</evidence>
<sequence length="685" mass="78251">MSRLISARDVINRQVAAGRVSCSYLIPLCHIYDLILIMECIRLYFCCALYFLGMLHIARVYTCGTVGHVEYSSVVHDLSPMPGALRPCRATGDNEFMKNPPLIRPYRVFPMFQHVPVPLVDMELFRPVSGRRHIPNRLTSLLIPQMNPRRIQVSPVDNGHGVEVWCGYSKISVRMNKKMMGFRSSPSSFHLGTCPVSRSDKNFMYFHYDLNDCDSSVTMMKGQIIYSNVVHYTPAEPPGTVIRAVPLALNIQCLYNRYHYSYKMGFLPVARERVFHKIFENRAMFSLFVCNEHWERLEGNGSFVLGKPMYFEASAAYISEDERIFVDSCYATASRDPKSSPQHKVIFNYGCMEDSRRQGSLSRFFQRQSNIIRFSVDAFLLPQVTGTYFYLHCTISVHRATTSATAKSCTYNRVKKRWEELYTDASACACCDSTCEIESTSSLPHMRQFITSKPWILDKNEESLIKTMEGWVRVQEDTERMKFKSVQGIDEEEEDGDTVETVTNTEEQMEAKEKNKILPINDLDEDVEVIDGTVEATAMELEDKKGDGSGKVMLVEEEKNGELEDKKGDGSGKVMLVEEQKNGDVKIGEDAERHKSTNRTDNVGQSSVPLIEELLEDVKGQASNKSGALDMIDFTREELSEDKIQPEDFEKNMHVQSTISTQMLMDEEIFLNAKHEPLEWHQDEH</sequence>
<evidence type="ECO:0000259" key="16">
    <source>
        <dbReference type="PROSITE" id="PS51034"/>
    </source>
</evidence>
<evidence type="ECO:0000256" key="7">
    <source>
        <dbReference type="ARBA" id="ARBA00022530"/>
    </source>
</evidence>
<evidence type="ECO:0000256" key="12">
    <source>
        <dbReference type="ARBA" id="ARBA00023136"/>
    </source>
</evidence>
<dbReference type="GO" id="GO:0005886">
    <property type="term" value="C:plasma membrane"/>
    <property type="evidence" value="ECO:0007669"/>
    <property type="project" value="UniProtKB-SubCell"/>
</dbReference>
<evidence type="ECO:0000256" key="5">
    <source>
        <dbReference type="ARBA" id="ARBA00022475"/>
    </source>
</evidence>
<evidence type="ECO:0000256" key="13">
    <source>
        <dbReference type="ARBA" id="ARBA00023157"/>
    </source>
</evidence>
<reference evidence="17" key="1">
    <citation type="submission" date="2025-08" db="UniProtKB">
        <authorList>
            <consortium name="Ensembl"/>
        </authorList>
    </citation>
    <scope>IDENTIFICATION</scope>
</reference>
<dbReference type="PANTHER" id="PTHR11576:SF15">
    <property type="entry name" value="ZONA PELLUCIDA SPERM-BINDING PROTEIN 3-LIKE"/>
    <property type="match status" value="1"/>
</dbReference>
<keyword evidence="12" id="KW-0472">Membrane</keyword>
<evidence type="ECO:0000256" key="4">
    <source>
        <dbReference type="ARBA" id="ARBA00017980"/>
    </source>
</evidence>
<dbReference type="GO" id="GO:0032190">
    <property type="term" value="F:acrosin binding"/>
    <property type="evidence" value="ECO:0007669"/>
    <property type="project" value="TreeGrafter"/>
</dbReference>
<dbReference type="GO" id="GO:0007339">
    <property type="term" value="P:binding of sperm to zona pellucida"/>
    <property type="evidence" value="ECO:0007669"/>
    <property type="project" value="TreeGrafter"/>
</dbReference>
<dbReference type="Proteomes" id="UP001108240">
    <property type="component" value="Unplaced"/>
</dbReference>
<comment type="similarity">
    <text evidence="3">Belongs to the ZP domain family. ZPC subfamily.</text>
</comment>
<dbReference type="InterPro" id="IPR042235">
    <property type="entry name" value="ZP-C_dom"/>
</dbReference>
<evidence type="ECO:0000256" key="14">
    <source>
        <dbReference type="ARBA" id="ARBA00023180"/>
    </source>
</evidence>
<evidence type="ECO:0000256" key="11">
    <source>
        <dbReference type="ARBA" id="ARBA00022989"/>
    </source>
</evidence>
<evidence type="ECO:0000313" key="17">
    <source>
        <dbReference type="Ensembl" id="ENSCCRP00000096117.2"/>
    </source>
</evidence>
<dbReference type="InterPro" id="IPR055355">
    <property type="entry name" value="ZP-C"/>
</dbReference>
<accession>A0A8C1FTS3</accession>
<evidence type="ECO:0000256" key="8">
    <source>
        <dbReference type="ARBA" id="ARBA00022685"/>
    </source>
</evidence>
<protein>
    <recommendedName>
        <fullName evidence="4">Zona pellucida sperm-binding protein 3</fullName>
    </recommendedName>
    <alternativeName>
        <fullName evidence="15">Zona pellucida glycoprotein 3</fullName>
    </alternativeName>
</protein>
<reference evidence="17" key="2">
    <citation type="submission" date="2025-09" db="UniProtKB">
        <authorList>
            <consortium name="Ensembl"/>
        </authorList>
    </citation>
    <scope>IDENTIFICATION</scope>
</reference>
<keyword evidence="14" id="KW-0325">Glycoprotein</keyword>
<feature type="domain" description="ZP" evidence="16">
    <location>
        <begin position="165"/>
        <end position="416"/>
    </location>
</feature>
<dbReference type="Gene3D" id="2.60.40.3210">
    <property type="entry name" value="Zona pellucida, ZP-N domain"/>
    <property type="match status" value="1"/>
</dbReference>
<dbReference type="Ensembl" id="ENSCCRT00000104307.2">
    <property type="protein sequence ID" value="ENSCCRP00000096117.2"/>
    <property type="gene ID" value="ENSCCRG00000051817.2"/>
</dbReference>
<dbReference type="Pfam" id="PF00100">
    <property type="entry name" value="Zona_pellucida"/>
    <property type="match status" value="1"/>
</dbReference>
<name>A0A8C1FTS3_CYPCA</name>
<organism evidence="17 18">
    <name type="scientific">Cyprinus carpio carpio</name>
    <dbReference type="NCBI Taxonomy" id="630221"/>
    <lineage>
        <taxon>Eukaryota</taxon>
        <taxon>Metazoa</taxon>
        <taxon>Chordata</taxon>
        <taxon>Craniata</taxon>
        <taxon>Vertebrata</taxon>
        <taxon>Euteleostomi</taxon>
        <taxon>Actinopterygii</taxon>
        <taxon>Neopterygii</taxon>
        <taxon>Teleostei</taxon>
        <taxon>Ostariophysi</taxon>
        <taxon>Cypriniformes</taxon>
        <taxon>Cyprinidae</taxon>
        <taxon>Cyprininae</taxon>
        <taxon>Cyprinus</taxon>
    </lineage>
</organism>
<evidence type="ECO:0000256" key="6">
    <source>
        <dbReference type="ARBA" id="ARBA00022525"/>
    </source>
</evidence>
<proteinExistence type="inferred from homology"/>
<comment type="subcellular location">
    <subcellularLocation>
        <location evidence="1">Cell membrane</location>
        <topology evidence="1">Single-pass type I membrane protein</topology>
    </subcellularLocation>
    <subcellularLocation>
        <location evidence="2">Secreted</location>
        <location evidence="2">Extracellular space</location>
        <location evidence="2">Extracellular matrix</location>
    </subcellularLocation>
</comment>
<dbReference type="AlphaFoldDB" id="A0A8C1FTS3"/>
<dbReference type="FunFam" id="2.60.40.3210:FF:000001">
    <property type="entry name" value="Zona pellucida sperm-binding protein 3"/>
    <property type="match status" value="1"/>
</dbReference>
<dbReference type="InterPro" id="IPR055356">
    <property type="entry name" value="ZP-N"/>
</dbReference>
<evidence type="ECO:0000256" key="15">
    <source>
        <dbReference type="ARBA" id="ARBA00030824"/>
    </source>
</evidence>
<dbReference type="SMART" id="SM00241">
    <property type="entry name" value="ZP"/>
    <property type="match status" value="1"/>
</dbReference>
<dbReference type="FunFam" id="2.60.40.4100:FF:000002">
    <property type="entry name" value="Zona pellucida sperm-binding protein 3"/>
    <property type="match status" value="1"/>
</dbReference>